<dbReference type="SUPFAM" id="SSF52440">
    <property type="entry name" value="PreATP-grasp domain"/>
    <property type="match status" value="1"/>
</dbReference>
<comment type="cofactor">
    <cofactor evidence="1">
        <name>Mn(2+)</name>
        <dbReference type="ChEBI" id="CHEBI:29035"/>
    </cofactor>
</comment>
<evidence type="ECO:0000256" key="4">
    <source>
        <dbReference type="ARBA" id="ARBA00013255"/>
    </source>
</evidence>
<evidence type="ECO:0000256" key="15">
    <source>
        <dbReference type="PROSITE-ProRule" id="PRU00409"/>
    </source>
</evidence>
<dbReference type="FunFam" id="3.40.50.20:FF:000006">
    <property type="entry name" value="Phosphoribosylamine--glycine ligase, chloroplastic"/>
    <property type="match status" value="1"/>
</dbReference>
<dbReference type="GO" id="GO:0009113">
    <property type="term" value="P:purine nucleobase biosynthetic process"/>
    <property type="evidence" value="ECO:0007669"/>
    <property type="project" value="InterPro"/>
</dbReference>
<dbReference type="FunFam" id="3.90.600.10:FF:000001">
    <property type="entry name" value="Trifunctional purine biosynthetic protein adenosine-3"/>
    <property type="match status" value="1"/>
</dbReference>
<comment type="catalytic activity">
    <reaction evidence="14">
        <text>5-phospho-beta-D-ribosylamine + glycine + ATP = N(1)-(5-phospho-beta-D-ribosyl)glycinamide + ADP + phosphate + H(+)</text>
        <dbReference type="Rhea" id="RHEA:17453"/>
        <dbReference type="ChEBI" id="CHEBI:15378"/>
        <dbReference type="ChEBI" id="CHEBI:30616"/>
        <dbReference type="ChEBI" id="CHEBI:43474"/>
        <dbReference type="ChEBI" id="CHEBI:57305"/>
        <dbReference type="ChEBI" id="CHEBI:58681"/>
        <dbReference type="ChEBI" id="CHEBI:143788"/>
        <dbReference type="ChEBI" id="CHEBI:456216"/>
        <dbReference type="EC" id="6.3.4.13"/>
    </reaction>
</comment>
<comment type="pathway">
    <text evidence="3 14">Purine metabolism; IMP biosynthesis via de novo pathway; N(1)-(5-phospho-D-ribosyl)glycinamide from 5-phospho-alpha-D-ribose 1-diphosphate: step 2/2.</text>
</comment>
<dbReference type="Pfam" id="PF02843">
    <property type="entry name" value="GARS_C"/>
    <property type="match status" value="1"/>
</dbReference>
<dbReference type="SUPFAM" id="SSF56059">
    <property type="entry name" value="Glutathione synthetase ATP-binding domain-like"/>
    <property type="match status" value="1"/>
</dbReference>
<keyword evidence="8 14" id="KW-0658">Purine biosynthesis</keyword>
<keyword evidence="6" id="KW-0479">Metal-binding</keyword>
<dbReference type="Proteomes" id="UP000663499">
    <property type="component" value="Chromosome"/>
</dbReference>
<dbReference type="NCBIfam" id="TIGR00877">
    <property type="entry name" value="purD"/>
    <property type="match status" value="1"/>
</dbReference>
<evidence type="ECO:0000256" key="7">
    <source>
        <dbReference type="ARBA" id="ARBA00022741"/>
    </source>
</evidence>
<dbReference type="EMBL" id="CP071444">
    <property type="protein sequence ID" value="QSX07423.1"/>
    <property type="molecule type" value="Genomic_DNA"/>
</dbReference>
<dbReference type="GO" id="GO:0046872">
    <property type="term" value="F:metal ion binding"/>
    <property type="evidence" value="ECO:0007669"/>
    <property type="project" value="UniProtKB-KW"/>
</dbReference>
<dbReference type="InterPro" id="IPR013815">
    <property type="entry name" value="ATP_grasp_subdomain_1"/>
</dbReference>
<evidence type="ECO:0000256" key="1">
    <source>
        <dbReference type="ARBA" id="ARBA00001936"/>
    </source>
</evidence>
<name>A0A974XCQ9_9FIRM</name>
<dbReference type="InterPro" id="IPR037123">
    <property type="entry name" value="PRibGlycinamide_synth_C_sf"/>
</dbReference>
<sequence>MKILVIGSGGREHALVWKLQQSPKVEKIYCAPGNAGTSAMAENVDINVEDLESLANFAQNNKVDLTVVGPELPLVLGITDLFQERGLTVFGPNRECAQFEGSKAYTKKFLEKHAIPTAAYKEFHQLEEALDAVDDFGYPLVVKADGLAAGKGVIIAQNRKEAVEALEDMMAKSVFGASGERVVLEEFLEGTEASVLCFVDGKRIVPMESARDYKRIGDKDEGPNTGGMGTYSPNQLFNEDFQVVMEREILRPIEKGFMEEGLDFRGVLFIGLMIKDDQPKVLEFNVRFGDPETESVLMRMDCDLVDVMGKVLKGDLSKDDLAWKKEAAACVVLASGGYPDQYEKGMEILGLDQVEDVVVFHCGTKILDQKTVTNGGRVLAVTALGADLETARDTVYREIPKISFNGMQYRTDIGQME</sequence>
<dbReference type="SMART" id="SM01209">
    <property type="entry name" value="GARS_A"/>
    <property type="match status" value="1"/>
</dbReference>
<reference evidence="17" key="1">
    <citation type="submission" date="2021-03" db="EMBL/GenBank/DDBJ databases">
        <title>Alkalibacter marinus sp. nov., isolated from tidal flat sediment.</title>
        <authorList>
            <person name="Namirimu T."/>
            <person name="Yang J.-A."/>
            <person name="Yang S.-H."/>
            <person name="Kim Y.-J."/>
            <person name="Kwon K.K."/>
        </authorList>
    </citation>
    <scope>NUCLEOTIDE SEQUENCE</scope>
    <source>
        <strain evidence="17">ES005</strain>
    </source>
</reference>
<accession>A0A974XCQ9</accession>
<dbReference type="PANTHER" id="PTHR43472:SF1">
    <property type="entry name" value="PHOSPHORIBOSYLAMINE--GLYCINE LIGASE, CHLOROPLASTIC"/>
    <property type="match status" value="1"/>
</dbReference>
<dbReference type="Gene3D" id="3.40.50.20">
    <property type="match status" value="1"/>
</dbReference>
<evidence type="ECO:0000256" key="9">
    <source>
        <dbReference type="ARBA" id="ARBA00022840"/>
    </source>
</evidence>
<evidence type="ECO:0000256" key="13">
    <source>
        <dbReference type="ARBA" id="ARBA00042864"/>
    </source>
</evidence>
<dbReference type="FunFam" id="3.30.1490.20:FF:000006">
    <property type="entry name" value="phosphoribosylamine--glycine ligase, chloroplastic-like"/>
    <property type="match status" value="1"/>
</dbReference>
<evidence type="ECO:0000256" key="6">
    <source>
        <dbReference type="ARBA" id="ARBA00022723"/>
    </source>
</evidence>
<evidence type="ECO:0000256" key="14">
    <source>
        <dbReference type="HAMAP-Rule" id="MF_00138"/>
    </source>
</evidence>
<dbReference type="EC" id="6.3.4.13" evidence="4 14"/>
<evidence type="ECO:0000256" key="2">
    <source>
        <dbReference type="ARBA" id="ARBA00001946"/>
    </source>
</evidence>
<dbReference type="Pfam" id="PF02844">
    <property type="entry name" value="GARS_N"/>
    <property type="match status" value="1"/>
</dbReference>
<evidence type="ECO:0000313" key="18">
    <source>
        <dbReference type="Proteomes" id="UP000663499"/>
    </source>
</evidence>
<dbReference type="Gene3D" id="3.30.1490.20">
    <property type="entry name" value="ATP-grasp fold, A domain"/>
    <property type="match status" value="1"/>
</dbReference>
<dbReference type="InterPro" id="IPR020561">
    <property type="entry name" value="PRibGlycinamid_synth_ATP-grasp"/>
</dbReference>
<evidence type="ECO:0000259" key="16">
    <source>
        <dbReference type="PROSITE" id="PS50975"/>
    </source>
</evidence>
<dbReference type="AlphaFoldDB" id="A0A974XCQ9"/>
<organism evidence="17 18">
    <name type="scientific">Alkalibacter rhizosphaerae</name>
    <dbReference type="NCBI Taxonomy" id="2815577"/>
    <lineage>
        <taxon>Bacteria</taxon>
        <taxon>Bacillati</taxon>
        <taxon>Bacillota</taxon>
        <taxon>Clostridia</taxon>
        <taxon>Eubacteriales</taxon>
        <taxon>Eubacteriaceae</taxon>
        <taxon>Alkalibacter</taxon>
    </lineage>
</organism>
<dbReference type="InterPro" id="IPR020559">
    <property type="entry name" value="PRibGlycinamide_synth_CS"/>
</dbReference>
<keyword evidence="10" id="KW-0464">Manganese</keyword>
<dbReference type="PROSITE" id="PS00184">
    <property type="entry name" value="GARS"/>
    <property type="match status" value="1"/>
</dbReference>
<dbReference type="RefSeq" id="WP_207298768.1">
    <property type="nucleotide sequence ID" value="NZ_CP071444.1"/>
</dbReference>
<dbReference type="GO" id="GO:0006189">
    <property type="term" value="P:'de novo' IMP biosynthetic process"/>
    <property type="evidence" value="ECO:0007669"/>
    <property type="project" value="UniProtKB-UniRule"/>
</dbReference>
<dbReference type="KEGG" id="alka:J0B03_06140"/>
<dbReference type="GO" id="GO:0004637">
    <property type="term" value="F:phosphoribosylamine-glycine ligase activity"/>
    <property type="evidence" value="ECO:0007669"/>
    <property type="project" value="UniProtKB-UniRule"/>
</dbReference>
<dbReference type="InterPro" id="IPR011054">
    <property type="entry name" value="Rudment_hybrid_motif"/>
</dbReference>
<comment type="similarity">
    <text evidence="11 14">Belongs to the GARS family.</text>
</comment>
<evidence type="ECO:0000256" key="10">
    <source>
        <dbReference type="ARBA" id="ARBA00023211"/>
    </source>
</evidence>
<evidence type="ECO:0000256" key="3">
    <source>
        <dbReference type="ARBA" id="ARBA00005174"/>
    </source>
</evidence>
<dbReference type="PANTHER" id="PTHR43472">
    <property type="entry name" value="PHOSPHORIBOSYLAMINE--GLYCINE LIGASE"/>
    <property type="match status" value="1"/>
</dbReference>
<evidence type="ECO:0000256" key="11">
    <source>
        <dbReference type="ARBA" id="ARBA00038345"/>
    </source>
</evidence>
<proteinExistence type="inferred from homology"/>
<dbReference type="InterPro" id="IPR000115">
    <property type="entry name" value="PRibGlycinamide_synth"/>
</dbReference>
<dbReference type="SMART" id="SM01210">
    <property type="entry name" value="GARS_C"/>
    <property type="match status" value="1"/>
</dbReference>
<protein>
    <recommendedName>
        <fullName evidence="4 14">Phosphoribosylamine--glycine ligase</fullName>
        <ecNumber evidence="4 14">6.3.4.13</ecNumber>
    </recommendedName>
    <alternativeName>
        <fullName evidence="14">GARS</fullName>
    </alternativeName>
    <alternativeName>
        <fullName evidence="12 14">Glycinamide ribonucleotide synthetase</fullName>
    </alternativeName>
    <alternativeName>
        <fullName evidence="13 14">Phosphoribosylglycinamide synthetase</fullName>
    </alternativeName>
</protein>
<gene>
    <name evidence="14 17" type="primary">purD</name>
    <name evidence="17" type="ORF">J0B03_06140</name>
</gene>
<evidence type="ECO:0000256" key="8">
    <source>
        <dbReference type="ARBA" id="ARBA00022755"/>
    </source>
</evidence>
<keyword evidence="7 15" id="KW-0547">Nucleotide-binding</keyword>
<keyword evidence="5 14" id="KW-0436">Ligase</keyword>
<dbReference type="InterPro" id="IPR020562">
    <property type="entry name" value="PRibGlycinamide_synth_N"/>
</dbReference>
<keyword evidence="9 15" id="KW-0067">ATP-binding</keyword>
<dbReference type="InterPro" id="IPR011761">
    <property type="entry name" value="ATP-grasp"/>
</dbReference>
<evidence type="ECO:0000256" key="5">
    <source>
        <dbReference type="ARBA" id="ARBA00022598"/>
    </source>
</evidence>
<evidence type="ECO:0000256" key="12">
    <source>
        <dbReference type="ARBA" id="ARBA00042242"/>
    </source>
</evidence>
<feature type="domain" description="ATP-grasp" evidence="16">
    <location>
        <begin position="107"/>
        <end position="313"/>
    </location>
</feature>
<evidence type="ECO:0000313" key="17">
    <source>
        <dbReference type="EMBL" id="QSX07423.1"/>
    </source>
</evidence>
<dbReference type="SUPFAM" id="SSF51246">
    <property type="entry name" value="Rudiment single hybrid motif"/>
    <property type="match status" value="1"/>
</dbReference>
<dbReference type="HAMAP" id="MF_00138">
    <property type="entry name" value="GARS"/>
    <property type="match status" value="1"/>
</dbReference>
<keyword evidence="18" id="KW-1185">Reference proteome</keyword>
<dbReference type="PROSITE" id="PS50975">
    <property type="entry name" value="ATP_GRASP"/>
    <property type="match status" value="1"/>
</dbReference>
<dbReference type="InterPro" id="IPR016185">
    <property type="entry name" value="PreATP-grasp_dom_sf"/>
</dbReference>
<dbReference type="GO" id="GO:0005524">
    <property type="term" value="F:ATP binding"/>
    <property type="evidence" value="ECO:0007669"/>
    <property type="project" value="UniProtKB-UniRule"/>
</dbReference>
<dbReference type="Gene3D" id="3.30.470.20">
    <property type="entry name" value="ATP-grasp fold, B domain"/>
    <property type="match status" value="1"/>
</dbReference>
<dbReference type="Pfam" id="PF01071">
    <property type="entry name" value="GARS_A"/>
    <property type="match status" value="1"/>
</dbReference>
<dbReference type="Gene3D" id="3.90.600.10">
    <property type="entry name" value="Phosphoribosylglycinamide synthetase, C-terminal domain"/>
    <property type="match status" value="1"/>
</dbReference>
<dbReference type="InterPro" id="IPR020560">
    <property type="entry name" value="PRibGlycinamide_synth_C-dom"/>
</dbReference>
<comment type="cofactor">
    <cofactor evidence="2">
        <name>Mg(2+)</name>
        <dbReference type="ChEBI" id="CHEBI:18420"/>
    </cofactor>
</comment>